<feature type="chain" id="PRO_5023060669" evidence="1">
    <location>
        <begin position="17"/>
        <end position="191"/>
    </location>
</feature>
<evidence type="ECO:0000313" key="3">
    <source>
        <dbReference type="Proteomes" id="UP000324832"/>
    </source>
</evidence>
<dbReference type="PANTHER" id="PTHR21253">
    <property type="entry name" value="F-BOX ONLY PROTEIN 11-RELATED"/>
    <property type="match status" value="1"/>
</dbReference>
<organism evidence="2 3">
    <name type="scientific">Leptidea sinapis</name>
    <dbReference type="NCBI Taxonomy" id="189913"/>
    <lineage>
        <taxon>Eukaryota</taxon>
        <taxon>Metazoa</taxon>
        <taxon>Ecdysozoa</taxon>
        <taxon>Arthropoda</taxon>
        <taxon>Hexapoda</taxon>
        <taxon>Insecta</taxon>
        <taxon>Pterygota</taxon>
        <taxon>Neoptera</taxon>
        <taxon>Endopterygota</taxon>
        <taxon>Lepidoptera</taxon>
        <taxon>Glossata</taxon>
        <taxon>Ditrysia</taxon>
        <taxon>Papilionoidea</taxon>
        <taxon>Pieridae</taxon>
        <taxon>Dismorphiinae</taxon>
        <taxon>Leptidea</taxon>
    </lineage>
</organism>
<proteinExistence type="predicted"/>
<dbReference type="OrthoDB" id="8180611at2759"/>
<name>A0A5E4QJ51_9NEOP</name>
<sequence length="191" mass="21957">MLLLVLLVLVLPLVHSNSTECPNIKTSLNSIRKKRHLLFPKGSNIVLSVSLLQSLLTHVPSGWNAVMEIDLLYPLPDEEFSKQHRRRKLHHQQKRDFWERLESAINLHNLNGRACVLRSVCEAQGQLAPPGKSLVHDLLRAVFMPQLHEDDFRSEMDESYNELLDNDFCEQANDCPISILNSILAFNRNKF</sequence>
<reference evidence="2 3" key="1">
    <citation type="submission" date="2017-07" db="EMBL/GenBank/DDBJ databases">
        <authorList>
            <person name="Talla V."/>
            <person name="Backstrom N."/>
        </authorList>
    </citation>
    <scope>NUCLEOTIDE SEQUENCE [LARGE SCALE GENOMIC DNA]</scope>
</reference>
<dbReference type="PANTHER" id="PTHR21253:SF0">
    <property type="entry name" value="F-BOX ONLY PROTEIN 11-RELATED"/>
    <property type="match status" value="1"/>
</dbReference>
<keyword evidence="3" id="KW-1185">Reference proteome</keyword>
<evidence type="ECO:0000256" key="1">
    <source>
        <dbReference type="SAM" id="SignalP"/>
    </source>
</evidence>
<dbReference type="Pfam" id="PF07841">
    <property type="entry name" value="DM4_12"/>
    <property type="match status" value="1"/>
</dbReference>
<gene>
    <name evidence="2" type="ORF">LSINAPIS_LOCUS8943</name>
</gene>
<dbReference type="InterPro" id="IPR006631">
    <property type="entry name" value="DM4_12"/>
</dbReference>
<dbReference type="AlphaFoldDB" id="A0A5E4QJ51"/>
<dbReference type="SMART" id="SM00718">
    <property type="entry name" value="DM4_12"/>
    <property type="match status" value="1"/>
</dbReference>
<keyword evidence="1" id="KW-0732">Signal</keyword>
<evidence type="ECO:0000313" key="2">
    <source>
        <dbReference type="EMBL" id="VVC97721.1"/>
    </source>
</evidence>
<accession>A0A5E4QJ51</accession>
<feature type="signal peptide" evidence="1">
    <location>
        <begin position="1"/>
        <end position="16"/>
    </location>
</feature>
<dbReference type="EMBL" id="FZQP02003300">
    <property type="protein sequence ID" value="VVC97721.1"/>
    <property type="molecule type" value="Genomic_DNA"/>
</dbReference>
<dbReference type="Proteomes" id="UP000324832">
    <property type="component" value="Unassembled WGS sequence"/>
</dbReference>
<protein>
    <submittedName>
        <fullName evidence="2">Uncharacterized protein</fullName>
    </submittedName>
</protein>